<protein>
    <submittedName>
        <fullName evidence="2">Uncharacterized protein</fullName>
    </submittedName>
</protein>
<accession>A0A1I7NTQ8</accession>
<name>A0A1I7NTQ8_9HYPH</name>
<organism evidence="2 3">
    <name type="scientific">Hyphomicrobium facile</name>
    <dbReference type="NCBI Taxonomy" id="51670"/>
    <lineage>
        <taxon>Bacteria</taxon>
        <taxon>Pseudomonadati</taxon>
        <taxon>Pseudomonadota</taxon>
        <taxon>Alphaproteobacteria</taxon>
        <taxon>Hyphomicrobiales</taxon>
        <taxon>Hyphomicrobiaceae</taxon>
        <taxon>Hyphomicrobium</taxon>
    </lineage>
</organism>
<dbReference type="AlphaFoldDB" id="A0A1I7NTQ8"/>
<evidence type="ECO:0000256" key="1">
    <source>
        <dbReference type="SAM" id="SignalP"/>
    </source>
</evidence>
<reference evidence="3" key="1">
    <citation type="submission" date="2016-10" db="EMBL/GenBank/DDBJ databases">
        <authorList>
            <person name="Varghese N."/>
            <person name="Submissions S."/>
        </authorList>
    </citation>
    <scope>NUCLEOTIDE SEQUENCE [LARGE SCALE GENOMIC DNA]</scope>
    <source>
        <strain evidence="3">DSM 1565</strain>
    </source>
</reference>
<dbReference type="EMBL" id="FPCH01000003">
    <property type="protein sequence ID" value="SFV38059.1"/>
    <property type="molecule type" value="Genomic_DNA"/>
</dbReference>
<feature type="signal peptide" evidence="1">
    <location>
        <begin position="1"/>
        <end position="23"/>
    </location>
</feature>
<feature type="chain" id="PRO_5011527969" evidence="1">
    <location>
        <begin position="24"/>
        <end position="66"/>
    </location>
</feature>
<dbReference type="RefSeq" id="WP_143117850.1">
    <property type="nucleotide sequence ID" value="NZ_FPCH01000003.1"/>
</dbReference>
<keyword evidence="1" id="KW-0732">Signal</keyword>
<keyword evidence="3" id="KW-1185">Reference proteome</keyword>
<evidence type="ECO:0000313" key="2">
    <source>
        <dbReference type="EMBL" id="SFV38059.1"/>
    </source>
</evidence>
<sequence length="66" mass="7402">MKTTLGVALAAVAMVLGAGIANAASVSSDVNTLKLLSGQSPVAQNVYWRHHRHCWWRHGHRHCRWW</sequence>
<dbReference type="Proteomes" id="UP000199423">
    <property type="component" value="Unassembled WGS sequence"/>
</dbReference>
<proteinExistence type="predicted"/>
<gene>
    <name evidence="2" type="ORF">SAMN04488557_3479</name>
</gene>
<evidence type="ECO:0000313" key="3">
    <source>
        <dbReference type="Proteomes" id="UP000199423"/>
    </source>
</evidence>